<dbReference type="RefSeq" id="WP_180282282.1">
    <property type="nucleotide sequence ID" value="NZ_JABFDB010000008.1"/>
</dbReference>
<sequence>MRVFKNKWFVRFASREGIPDRSLCLAVRKAETGLIDADLGGGVIKQRIARPGQGESGGYRSIILFRCGDKAFFVFGFPKSAMDNIGGQDVKAFKKLAREMLALDGQELALLLDRGALTEVACHGEGEDLPE</sequence>
<dbReference type="EMBL" id="JABFDB010000008">
    <property type="protein sequence ID" value="NYZ20505.1"/>
    <property type="molecule type" value="Genomic_DNA"/>
</dbReference>
<gene>
    <name evidence="1" type="ORF">HND93_12345</name>
</gene>
<organism evidence="1 2">
    <name type="scientific">Azospirillum oleiclasticum</name>
    <dbReference type="NCBI Taxonomy" id="2735135"/>
    <lineage>
        <taxon>Bacteria</taxon>
        <taxon>Pseudomonadati</taxon>
        <taxon>Pseudomonadota</taxon>
        <taxon>Alphaproteobacteria</taxon>
        <taxon>Rhodospirillales</taxon>
        <taxon>Azospirillaceae</taxon>
        <taxon>Azospirillum</taxon>
    </lineage>
</organism>
<dbReference type="Proteomes" id="UP000584642">
    <property type="component" value="Unassembled WGS sequence"/>
</dbReference>
<proteinExistence type="predicted"/>
<accession>A0ABX2T874</accession>
<comment type="caution">
    <text evidence="1">The sequence shown here is derived from an EMBL/GenBank/DDBJ whole genome shotgun (WGS) entry which is preliminary data.</text>
</comment>
<dbReference type="InterPro" id="IPR009387">
    <property type="entry name" value="HigB-2"/>
</dbReference>
<protein>
    <submittedName>
        <fullName evidence="1">Type II toxin-antitoxin system RelE/ParE family toxin</fullName>
    </submittedName>
</protein>
<name>A0ABX2T874_9PROT</name>
<dbReference type="PIRSF" id="PIRSF018634">
    <property type="entry name" value="UCP018634"/>
    <property type="match status" value="1"/>
</dbReference>
<reference evidence="1 2" key="1">
    <citation type="submission" date="2020-05" db="EMBL/GenBank/DDBJ databases">
        <title>Azospirillum oleiclasticum sp. nov, a nitrogen-fixing and heavy crude oil-emulsifying bacterium isolated from the crude oil of Yumen Oilfield.</title>
        <authorList>
            <person name="Wu D."/>
            <person name="Cai M."/>
            <person name="Zhang X."/>
        </authorList>
    </citation>
    <scope>NUCLEOTIDE SEQUENCE [LARGE SCALE GENOMIC DNA]</scope>
    <source>
        <strain evidence="1 2">ROY-1-1-2</strain>
    </source>
</reference>
<keyword evidence="2" id="KW-1185">Reference proteome</keyword>
<evidence type="ECO:0000313" key="1">
    <source>
        <dbReference type="EMBL" id="NYZ20505.1"/>
    </source>
</evidence>
<evidence type="ECO:0000313" key="2">
    <source>
        <dbReference type="Proteomes" id="UP000584642"/>
    </source>
</evidence>
<dbReference type="Pfam" id="PF06296">
    <property type="entry name" value="RelE"/>
    <property type="match status" value="1"/>
</dbReference>